<evidence type="ECO:0000313" key="3">
    <source>
        <dbReference type="Proteomes" id="UP000307440"/>
    </source>
</evidence>
<sequence>MSALLPSPRLDLNCSDCGCIEADPDIAGIGAIIAFTVIAGFTLIFCIFALVTDAIACRHEGSGAYPL</sequence>
<keyword evidence="1" id="KW-1133">Transmembrane helix</keyword>
<gene>
    <name evidence="2" type="ORF">FA15DRAFT_711238</name>
</gene>
<accession>A0A5C3KA94</accession>
<protein>
    <submittedName>
        <fullName evidence="2">Uncharacterized protein</fullName>
    </submittedName>
</protein>
<keyword evidence="3" id="KW-1185">Reference proteome</keyword>
<evidence type="ECO:0000256" key="1">
    <source>
        <dbReference type="SAM" id="Phobius"/>
    </source>
</evidence>
<keyword evidence="1" id="KW-0472">Membrane</keyword>
<name>A0A5C3KA94_COPMA</name>
<dbReference type="AlphaFoldDB" id="A0A5C3KA94"/>
<organism evidence="2 3">
    <name type="scientific">Coprinopsis marcescibilis</name>
    <name type="common">Agaric fungus</name>
    <name type="synonym">Psathyrella marcescibilis</name>
    <dbReference type="NCBI Taxonomy" id="230819"/>
    <lineage>
        <taxon>Eukaryota</taxon>
        <taxon>Fungi</taxon>
        <taxon>Dikarya</taxon>
        <taxon>Basidiomycota</taxon>
        <taxon>Agaricomycotina</taxon>
        <taxon>Agaricomycetes</taxon>
        <taxon>Agaricomycetidae</taxon>
        <taxon>Agaricales</taxon>
        <taxon>Agaricineae</taxon>
        <taxon>Psathyrellaceae</taxon>
        <taxon>Coprinopsis</taxon>
    </lineage>
</organism>
<keyword evidence="1" id="KW-0812">Transmembrane</keyword>
<proteinExistence type="predicted"/>
<dbReference type="EMBL" id="ML210594">
    <property type="protein sequence ID" value="TFK16969.1"/>
    <property type="molecule type" value="Genomic_DNA"/>
</dbReference>
<reference evidence="2 3" key="1">
    <citation type="journal article" date="2019" name="Nat. Ecol. Evol.">
        <title>Megaphylogeny resolves global patterns of mushroom evolution.</title>
        <authorList>
            <person name="Varga T."/>
            <person name="Krizsan K."/>
            <person name="Foldi C."/>
            <person name="Dima B."/>
            <person name="Sanchez-Garcia M."/>
            <person name="Sanchez-Ramirez S."/>
            <person name="Szollosi G.J."/>
            <person name="Szarkandi J.G."/>
            <person name="Papp V."/>
            <person name="Albert L."/>
            <person name="Andreopoulos W."/>
            <person name="Angelini C."/>
            <person name="Antonin V."/>
            <person name="Barry K.W."/>
            <person name="Bougher N.L."/>
            <person name="Buchanan P."/>
            <person name="Buyck B."/>
            <person name="Bense V."/>
            <person name="Catcheside P."/>
            <person name="Chovatia M."/>
            <person name="Cooper J."/>
            <person name="Damon W."/>
            <person name="Desjardin D."/>
            <person name="Finy P."/>
            <person name="Geml J."/>
            <person name="Haridas S."/>
            <person name="Hughes K."/>
            <person name="Justo A."/>
            <person name="Karasinski D."/>
            <person name="Kautmanova I."/>
            <person name="Kiss B."/>
            <person name="Kocsube S."/>
            <person name="Kotiranta H."/>
            <person name="LaButti K.M."/>
            <person name="Lechner B.E."/>
            <person name="Liimatainen K."/>
            <person name="Lipzen A."/>
            <person name="Lukacs Z."/>
            <person name="Mihaltcheva S."/>
            <person name="Morgado L.N."/>
            <person name="Niskanen T."/>
            <person name="Noordeloos M.E."/>
            <person name="Ohm R.A."/>
            <person name="Ortiz-Santana B."/>
            <person name="Ovrebo C."/>
            <person name="Racz N."/>
            <person name="Riley R."/>
            <person name="Savchenko A."/>
            <person name="Shiryaev A."/>
            <person name="Soop K."/>
            <person name="Spirin V."/>
            <person name="Szebenyi C."/>
            <person name="Tomsovsky M."/>
            <person name="Tulloss R.E."/>
            <person name="Uehling J."/>
            <person name="Grigoriev I.V."/>
            <person name="Vagvolgyi C."/>
            <person name="Papp T."/>
            <person name="Martin F.M."/>
            <person name="Miettinen O."/>
            <person name="Hibbett D.S."/>
            <person name="Nagy L.G."/>
        </authorList>
    </citation>
    <scope>NUCLEOTIDE SEQUENCE [LARGE SCALE GENOMIC DNA]</scope>
    <source>
        <strain evidence="2 3">CBS 121175</strain>
    </source>
</reference>
<feature type="transmembrane region" description="Helical" evidence="1">
    <location>
        <begin position="26"/>
        <end position="51"/>
    </location>
</feature>
<evidence type="ECO:0000313" key="2">
    <source>
        <dbReference type="EMBL" id="TFK16969.1"/>
    </source>
</evidence>
<dbReference type="Proteomes" id="UP000307440">
    <property type="component" value="Unassembled WGS sequence"/>
</dbReference>